<dbReference type="SMART" id="SM00849">
    <property type="entry name" value="Lactamase_B"/>
    <property type="match status" value="1"/>
</dbReference>
<organism evidence="3 4">
    <name type="scientific">Rhodoferax mekongensis</name>
    <dbReference type="NCBI Taxonomy" id="3068341"/>
    <lineage>
        <taxon>Bacteria</taxon>
        <taxon>Pseudomonadati</taxon>
        <taxon>Pseudomonadota</taxon>
        <taxon>Betaproteobacteria</taxon>
        <taxon>Burkholderiales</taxon>
        <taxon>Comamonadaceae</taxon>
        <taxon>Rhodoferax</taxon>
    </lineage>
</organism>
<dbReference type="CDD" id="cd07724">
    <property type="entry name" value="POD-like_MBL-fold"/>
    <property type="match status" value="1"/>
</dbReference>
<reference evidence="3 4" key="1">
    <citation type="submission" date="2023-08" db="EMBL/GenBank/DDBJ databases">
        <title>Rhodoferax potami sp. nov. and Rhodoferax mekongensis sp. nov., isolated from the Mekong River in Thailand.</title>
        <authorList>
            <person name="Kitikhun S."/>
            <person name="Charoenyingcharoen P."/>
            <person name="Siriarchawattana P."/>
            <person name="Likhitrattanapisal S."/>
            <person name="Nilsakha T."/>
            <person name="Chanpet A."/>
            <person name="Rattanawaree P."/>
            <person name="Ingsriswang S."/>
        </authorList>
    </citation>
    <scope>NUCLEOTIDE SEQUENCE [LARGE SCALE GENOMIC DNA]</scope>
    <source>
        <strain evidence="3 4">TBRC 17307</strain>
    </source>
</reference>
<evidence type="ECO:0000259" key="2">
    <source>
        <dbReference type="SMART" id="SM00849"/>
    </source>
</evidence>
<dbReference type="PANTHER" id="PTHR43084:SF1">
    <property type="entry name" value="PERSULFIDE DIOXYGENASE ETHE1, MITOCHONDRIAL"/>
    <property type="match status" value="1"/>
</dbReference>
<feature type="domain" description="Metallo-beta-lactamase" evidence="2">
    <location>
        <begin position="28"/>
        <end position="222"/>
    </location>
</feature>
<dbReference type="InterPro" id="IPR044528">
    <property type="entry name" value="POD-like_MBL-fold"/>
</dbReference>
<keyword evidence="1" id="KW-0479">Metal-binding</keyword>
<accession>A0ABZ0B127</accession>
<dbReference type="InterPro" id="IPR001279">
    <property type="entry name" value="Metallo-B-lactamas"/>
</dbReference>
<dbReference type="PANTHER" id="PTHR43084">
    <property type="entry name" value="PERSULFIDE DIOXYGENASE ETHE1"/>
    <property type="match status" value="1"/>
</dbReference>
<dbReference type="EMBL" id="CP132507">
    <property type="protein sequence ID" value="WNO05330.1"/>
    <property type="molecule type" value="Genomic_DNA"/>
</dbReference>
<protein>
    <submittedName>
        <fullName evidence="3">MBL fold metallo-hydrolase</fullName>
    </submittedName>
</protein>
<sequence length="304" mass="32565">MTASTATPATPTGATPNIKAFFDPATWTVSYVVYDHAGGQCAIVDSVLDYDSKAGRTSTTSADALMAFVKEQGLTVQWILETHAHADHLSAAHYLRKHLGGRIAIGAAITQVQNVFKGIFNLEPEFHPDGSQFDYLLAPDETFAIGELQAQALAVPGHTPACMAFKVDGGSEPDAVFVGDTLFMPDVGTARCDFPGGNANTLYRSVRSLLSMPEDTRLYMCHDYPPAGREAAWESTVGAQRAGNIHIRDGVSEQDFVAMRTTRDAGLAMPNLILPSVQINIRAGELPPADSNGVSYLRIPLNAL</sequence>
<dbReference type="SUPFAM" id="SSF56281">
    <property type="entry name" value="Metallo-hydrolase/oxidoreductase"/>
    <property type="match status" value="1"/>
</dbReference>
<keyword evidence="4" id="KW-1185">Reference proteome</keyword>
<name>A0ABZ0B127_9BURK</name>
<dbReference type="Pfam" id="PF00753">
    <property type="entry name" value="Lactamase_B"/>
    <property type="match status" value="1"/>
</dbReference>
<dbReference type="InterPro" id="IPR051682">
    <property type="entry name" value="Mito_Persulfide_Diox"/>
</dbReference>
<evidence type="ECO:0000313" key="4">
    <source>
        <dbReference type="Proteomes" id="UP001302257"/>
    </source>
</evidence>
<proteinExistence type="predicted"/>
<dbReference type="InterPro" id="IPR036866">
    <property type="entry name" value="RibonucZ/Hydroxyglut_hydro"/>
</dbReference>
<dbReference type="Proteomes" id="UP001302257">
    <property type="component" value="Chromosome"/>
</dbReference>
<evidence type="ECO:0000256" key="1">
    <source>
        <dbReference type="ARBA" id="ARBA00022723"/>
    </source>
</evidence>
<gene>
    <name evidence="3" type="ORF">RAN89_02575</name>
</gene>
<dbReference type="RefSeq" id="WP_313868109.1">
    <property type="nucleotide sequence ID" value="NZ_CP132507.1"/>
</dbReference>
<dbReference type="Gene3D" id="3.60.15.10">
    <property type="entry name" value="Ribonuclease Z/Hydroxyacylglutathione hydrolase-like"/>
    <property type="match status" value="1"/>
</dbReference>
<evidence type="ECO:0000313" key="3">
    <source>
        <dbReference type="EMBL" id="WNO05330.1"/>
    </source>
</evidence>